<reference evidence="7" key="2">
    <citation type="journal article" date="2021" name="PeerJ">
        <title>Extensive microbial diversity within the chicken gut microbiome revealed by metagenomics and culture.</title>
        <authorList>
            <person name="Gilroy R."/>
            <person name="Ravi A."/>
            <person name="Getino M."/>
            <person name="Pursley I."/>
            <person name="Horton D.L."/>
            <person name="Alikhan N.F."/>
            <person name="Baker D."/>
            <person name="Gharbi K."/>
            <person name="Hall N."/>
            <person name="Watson M."/>
            <person name="Adriaenssens E.M."/>
            <person name="Foster-Nyarko E."/>
            <person name="Jarju S."/>
            <person name="Secka A."/>
            <person name="Antonio M."/>
            <person name="Oren A."/>
            <person name="Chaudhuri R.R."/>
            <person name="La Ragione R."/>
            <person name="Hildebrand F."/>
            <person name="Pallen M.J."/>
        </authorList>
    </citation>
    <scope>NUCLEOTIDE SEQUENCE</scope>
    <source>
        <strain evidence="7">1063</strain>
    </source>
</reference>
<evidence type="ECO:0000313" key="8">
    <source>
        <dbReference type="Proteomes" id="UP000824088"/>
    </source>
</evidence>
<protein>
    <submittedName>
        <fullName evidence="7">MerR family transcriptional regulator</fullName>
    </submittedName>
</protein>
<feature type="coiled-coil region" evidence="5">
    <location>
        <begin position="81"/>
        <end position="115"/>
    </location>
</feature>
<dbReference type="Proteomes" id="UP000824088">
    <property type="component" value="Unassembled WGS sequence"/>
</dbReference>
<dbReference type="InterPro" id="IPR009061">
    <property type="entry name" value="DNA-bd_dom_put_sf"/>
</dbReference>
<dbReference type="GO" id="GO:0003700">
    <property type="term" value="F:DNA-binding transcription factor activity"/>
    <property type="evidence" value="ECO:0007669"/>
    <property type="project" value="InterPro"/>
</dbReference>
<keyword evidence="4" id="KW-0804">Transcription</keyword>
<reference evidence="7" key="1">
    <citation type="submission" date="2020-10" db="EMBL/GenBank/DDBJ databases">
        <authorList>
            <person name="Gilroy R."/>
        </authorList>
    </citation>
    <scope>NUCLEOTIDE SEQUENCE</scope>
    <source>
        <strain evidence="7">1063</strain>
    </source>
</reference>
<dbReference type="SUPFAM" id="SSF46955">
    <property type="entry name" value="Putative DNA-binding domain"/>
    <property type="match status" value="1"/>
</dbReference>
<keyword evidence="2" id="KW-0805">Transcription regulation</keyword>
<evidence type="ECO:0000259" key="6">
    <source>
        <dbReference type="PROSITE" id="PS50937"/>
    </source>
</evidence>
<dbReference type="PANTHER" id="PTHR30204">
    <property type="entry name" value="REDOX-CYCLING DRUG-SENSING TRANSCRIPTIONAL ACTIVATOR SOXR"/>
    <property type="match status" value="1"/>
</dbReference>
<comment type="caution">
    <text evidence="7">The sequence shown here is derived from an EMBL/GenBank/DDBJ whole genome shotgun (WGS) entry which is preliminary data.</text>
</comment>
<gene>
    <name evidence="7" type="ORF">IAD51_00580</name>
</gene>
<dbReference type="GO" id="GO:0003677">
    <property type="term" value="F:DNA binding"/>
    <property type="evidence" value="ECO:0007669"/>
    <property type="project" value="UniProtKB-KW"/>
</dbReference>
<proteinExistence type="predicted"/>
<dbReference type="PANTHER" id="PTHR30204:SF69">
    <property type="entry name" value="MERR-FAMILY TRANSCRIPTIONAL REGULATOR"/>
    <property type="match status" value="1"/>
</dbReference>
<evidence type="ECO:0000256" key="1">
    <source>
        <dbReference type="ARBA" id="ARBA00022491"/>
    </source>
</evidence>
<evidence type="ECO:0000256" key="3">
    <source>
        <dbReference type="ARBA" id="ARBA00023125"/>
    </source>
</evidence>
<evidence type="ECO:0000256" key="5">
    <source>
        <dbReference type="SAM" id="Coils"/>
    </source>
</evidence>
<name>A0A9D1HRI9_9FIRM</name>
<evidence type="ECO:0000256" key="2">
    <source>
        <dbReference type="ARBA" id="ARBA00023015"/>
    </source>
</evidence>
<feature type="domain" description="HTH merR-type" evidence="6">
    <location>
        <begin position="4"/>
        <end position="74"/>
    </location>
</feature>
<dbReference type="InterPro" id="IPR000551">
    <property type="entry name" value="MerR-type_HTH_dom"/>
</dbReference>
<dbReference type="SMART" id="SM00422">
    <property type="entry name" value="HTH_MERR"/>
    <property type="match status" value="1"/>
</dbReference>
<dbReference type="EMBL" id="DVMN01000009">
    <property type="protein sequence ID" value="HIU20727.1"/>
    <property type="molecule type" value="Genomic_DNA"/>
</dbReference>
<evidence type="ECO:0000256" key="4">
    <source>
        <dbReference type="ARBA" id="ARBA00023163"/>
    </source>
</evidence>
<accession>A0A9D1HRI9</accession>
<dbReference type="Pfam" id="PF13411">
    <property type="entry name" value="MerR_1"/>
    <property type="match status" value="1"/>
</dbReference>
<dbReference type="AlphaFoldDB" id="A0A9D1HRI9"/>
<sequence>MEKLFSIKKAAEITGLTAETLRHYDRIGLVKPAAVSPDTKYRYYTQKEVIRLNTVHALRCMDFSLERIRAMLGSEDFGEIVAMLKEATENADKKIAELTEAKARIERAKSFYEAKAARNEEHGEPFVRTLSARTILLSDSLHTPTMDNLYDYHRHFYAQVGWENRDKFGFEDAAGVYLQDGRQNMFAVCTKHTDADGIVTLPAGKWLCAACDDGDRDAVRETLCAEARKYGCDAPPFCVQMVVLTGILQWKYELQLPLTRPCRSDAEQQTP</sequence>
<keyword evidence="5" id="KW-0175">Coiled coil</keyword>
<keyword evidence="3" id="KW-0238">DNA-binding</keyword>
<evidence type="ECO:0000313" key="7">
    <source>
        <dbReference type="EMBL" id="HIU20727.1"/>
    </source>
</evidence>
<dbReference type="PROSITE" id="PS50937">
    <property type="entry name" value="HTH_MERR_2"/>
    <property type="match status" value="1"/>
</dbReference>
<keyword evidence="1" id="KW-0678">Repressor</keyword>
<organism evidence="7 8">
    <name type="scientific">Candidatus Limadaptatus stercorigallinarum</name>
    <dbReference type="NCBI Taxonomy" id="2840845"/>
    <lineage>
        <taxon>Bacteria</taxon>
        <taxon>Bacillati</taxon>
        <taxon>Bacillota</taxon>
        <taxon>Clostridia</taxon>
        <taxon>Eubacteriales</taxon>
        <taxon>Candidatus Limadaptatus</taxon>
    </lineage>
</organism>
<dbReference type="Gene3D" id="1.10.1660.10">
    <property type="match status" value="1"/>
</dbReference>
<dbReference type="InterPro" id="IPR047057">
    <property type="entry name" value="MerR_fam"/>
</dbReference>